<sequence>MVRISGNQTAEHLVVYKVTSSLFSQLPLSHSDTVLPVQMPVCIPSPAAVFRKTKFFCVLSVVFNLETYDGSKEAY</sequence>
<reference evidence="1 2" key="1">
    <citation type="submission" date="2019-05" db="EMBL/GenBank/DDBJ databases">
        <title>Another draft genome of Portunus trituberculatus and its Hox gene families provides insights of decapod evolution.</title>
        <authorList>
            <person name="Jeong J.-H."/>
            <person name="Song I."/>
            <person name="Kim S."/>
            <person name="Choi T."/>
            <person name="Kim D."/>
            <person name="Ryu S."/>
            <person name="Kim W."/>
        </authorList>
    </citation>
    <scope>NUCLEOTIDE SEQUENCE [LARGE SCALE GENOMIC DNA]</scope>
    <source>
        <tissue evidence="1">Muscle</tissue>
    </source>
</reference>
<organism evidence="1 2">
    <name type="scientific">Portunus trituberculatus</name>
    <name type="common">Swimming crab</name>
    <name type="synonym">Neptunus trituberculatus</name>
    <dbReference type="NCBI Taxonomy" id="210409"/>
    <lineage>
        <taxon>Eukaryota</taxon>
        <taxon>Metazoa</taxon>
        <taxon>Ecdysozoa</taxon>
        <taxon>Arthropoda</taxon>
        <taxon>Crustacea</taxon>
        <taxon>Multicrustacea</taxon>
        <taxon>Malacostraca</taxon>
        <taxon>Eumalacostraca</taxon>
        <taxon>Eucarida</taxon>
        <taxon>Decapoda</taxon>
        <taxon>Pleocyemata</taxon>
        <taxon>Brachyura</taxon>
        <taxon>Eubrachyura</taxon>
        <taxon>Portunoidea</taxon>
        <taxon>Portunidae</taxon>
        <taxon>Portuninae</taxon>
        <taxon>Portunus</taxon>
    </lineage>
</organism>
<dbReference type="Proteomes" id="UP000324222">
    <property type="component" value="Unassembled WGS sequence"/>
</dbReference>
<proteinExistence type="predicted"/>
<evidence type="ECO:0000313" key="1">
    <source>
        <dbReference type="EMBL" id="MPC74356.1"/>
    </source>
</evidence>
<protein>
    <submittedName>
        <fullName evidence="1">Uncharacterized protein</fullName>
    </submittedName>
</protein>
<accession>A0A5B7HXA1</accession>
<keyword evidence="2" id="KW-1185">Reference proteome</keyword>
<gene>
    <name evidence="1" type="ORF">E2C01_068714</name>
</gene>
<name>A0A5B7HXA1_PORTR</name>
<dbReference type="AlphaFoldDB" id="A0A5B7HXA1"/>
<dbReference type="EMBL" id="VSRR010038755">
    <property type="protein sequence ID" value="MPC74356.1"/>
    <property type="molecule type" value="Genomic_DNA"/>
</dbReference>
<comment type="caution">
    <text evidence="1">The sequence shown here is derived from an EMBL/GenBank/DDBJ whole genome shotgun (WGS) entry which is preliminary data.</text>
</comment>
<evidence type="ECO:0000313" key="2">
    <source>
        <dbReference type="Proteomes" id="UP000324222"/>
    </source>
</evidence>